<gene>
    <name evidence="2" type="ORF">METZ01_LOCUS57147</name>
</gene>
<proteinExistence type="predicted"/>
<evidence type="ECO:0000313" key="2">
    <source>
        <dbReference type="EMBL" id="SVA04293.1"/>
    </source>
</evidence>
<reference evidence="2" key="1">
    <citation type="submission" date="2018-05" db="EMBL/GenBank/DDBJ databases">
        <authorList>
            <person name="Lanie J.A."/>
            <person name="Ng W.-L."/>
            <person name="Kazmierczak K.M."/>
            <person name="Andrzejewski T.M."/>
            <person name="Davidsen T.M."/>
            <person name="Wayne K.J."/>
            <person name="Tettelin H."/>
            <person name="Glass J.I."/>
            <person name="Rusch D."/>
            <person name="Podicherti R."/>
            <person name="Tsui H.-C.T."/>
            <person name="Winkler M.E."/>
        </authorList>
    </citation>
    <scope>NUCLEOTIDE SEQUENCE</scope>
</reference>
<name>A0A381SSM4_9ZZZZ</name>
<organism evidence="2">
    <name type="scientific">marine metagenome</name>
    <dbReference type="NCBI Taxonomy" id="408172"/>
    <lineage>
        <taxon>unclassified sequences</taxon>
        <taxon>metagenomes</taxon>
        <taxon>ecological metagenomes</taxon>
    </lineage>
</organism>
<feature type="compositionally biased region" description="Basic residues" evidence="1">
    <location>
        <begin position="1"/>
        <end position="36"/>
    </location>
</feature>
<sequence>MAAKLLRKAVKKKSRSYTKKKPSKKTRVARNKAKKRRDLEYDIASEDRAFNSPQYGRLSKKDFKQKPPTKKSKDDIPF</sequence>
<feature type="compositionally biased region" description="Basic and acidic residues" evidence="1">
    <location>
        <begin position="37"/>
        <end position="49"/>
    </location>
</feature>
<protein>
    <submittedName>
        <fullName evidence="2">Uncharacterized protein</fullName>
    </submittedName>
</protein>
<feature type="region of interest" description="Disordered" evidence="1">
    <location>
        <begin position="1"/>
        <end position="78"/>
    </location>
</feature>
<dbReference type="AlphaFoldDB" id="A0A381SSM4"/>
<feature type="compositionally biased region" description="Basic and acidic residues" evidence="1">
    <location>
        <begin position="59"/>
        <end position="78"/>
    </location>
</feature>
<accession>A0A381SSM4</accession>
<dbReference type="EMBL" id="UINC01003210">
    <property type="protein sequence ID" value="SVA04293.1"/>
    <property type="molecule type" value="Genomic_DNA"/>
</dbReference>
<evidence type="ECO:0000256" key="1">
    <source>
        <dbReference type="SAM" id="MobiDB-lite"/>
    </source>
</evidence>